<evidence type="ECO:0000313" key="19">
    <source>
        <dbReference type="EMBL" id="RAK62665.1"/>
    </source>
</evidence>
<reference evidence="20" key="1">
    <citation type="submission" date="2018-05" db="EMBL/GenBank/DDBJ databases">
        <authorList>
            <person name="Nie L."/>
        </authorList>
    </citation>
    <scope>NUCLEOTIDE SEQUENCE [LARGE SCALE GENOMIC DNA]</scope>
    <source>
        <strain evidence="20">NL</strain>
    </source>
</reference>
<keyword evidence="12" id="KW-0829">Tyrosine-protein kinase</keyword>
<evidence type="ECO:0000256" key="9">
    <source>
        <dbReference type="ARBA" id="ARBA00022840"/>
    </source>
</evidence>
<evidence type="ECO:0000256" key="4">
    <source>
        <dbReference type="ARBA" id="ARBA00022679"/>
    </source>
</evidence>
<keyword evidence="11" id="KW-0472">Membrane</keyword>
<dbReference type="RefSeq" id="WP_111480462.1">
    <property type="nucleotide sequence ID" value="NZ_QHKM01000012.1"/>
</dbReference>
<keyword evidence="3" id="KW-1003">Cell membrane</keyword>
<dbReference type="Pfam" id="PF12810">
    <property type="entry name" value="ALK_LTK_GRD"/>
    <property type="match status" value="1"/>
</dbReference>
<evidence type="ECO:0000256" key="16">
    <source>
        <dbReference type="SAM" id="MobiDB-lite"/>
    </source>
</evidence>
<protein>
    <recommendedName>
        <fullName evidence="2">receptor protein-tyrosine kinase</fullName>
        <ecNumber evidence="2">2.7.10.1</ecNumber>
    </recommendedName>
</protein>
<proteinExistence type="predicted"/>
<comment type="caution">
    <text evidence="19">The sequence shown here is derived from an EMBL/GenBank/DDBJ whole genome shotgun (WGS) entry which is preliminary data.</text>
</comment>
<dbReference type="OrthoDB" id="946948at2"/>
<gene>
    <name evidence="19" type="ORF">DLM85_22620</name>
</gene>
<keyword evidence="4" id="KW-0808">Transferase</keyword>
<keyword evidence="20" id="KW-1185">Reference proteome</keyword>
<evidence type="ECO:0000256" key="6">
    <source>
        <dbReference type="ARBA" id="ARBA00022729"/>
    </source>
</evidence>
<feature type="domain" description="ALK/LTK-like glycine-rich" evidence="18">
    <location>
        <begin position="134"/>
        <end position="336"/>
    </location>
</feature>
<evidence type="ECO:0000256" key="13">
    <source>
        <dbReference type="ARBA" id="ARBA00023157"/>
    </source>
</evidence>
<keyword evidence="13" id="KW-1015">Disulfide bond</keyword>
<dbReference type="GO" id="GO:0004714">
    <property type="term" value="F:transmembrane receptor protein tyrosine kinase activity"/>
    <property type="evidence" value="ECO:0007669"/>
    <property type="project" value="UniProtKB-EC"/>
</dbReference>
<keyword evidence="6 17" id="KW-0732">Signal</keyword>
<dbReference type="Proteomes" id="UP000248553">
    <property type="component" value="Unassembled WGS sequence"/>
</dbReference>
<evidence type="ECO:0000256" key="2">
    <source>
        <dbReference type="ARBA" id="ARBA00011902"/>
    </source>
</evidence>
<dbReference type="InterPro" id="IPR055163">
    <property type="entry name" value="ALK/LTK-like_GRD"/>
</dbReference>
<evidence type="ECO:0000256" key="8">
    <source>
        <dbReference type="ARBA" id="ARBA00022777"/>
    </source>
</evidence>
<keyword evidence="9" id="KW-0067">ATP-binding</keyword>
<dbReference type="AlphaFoldDB" id="A0A328B7P4"/>
<dbReference type="GO" id="GO:0005524">
    <property type="term" value="F:ATP binding"/>
    <property type="evidence" value="ECO:0007669"/>
    <property type="project" value="UniProtKB-KW"/>
</dbReference>
<evidence type="ECO:0000256" key="5">
    <source>
        <dbReference type="ARBA" id="ARBA00022692"/>
    </source>
</evidence>
<evidence type="ECO:0000256" key="11">
    <source>
        <dbReference type="ARBA" id="ARBA00023136"/>
    </source>
</evidence>
<evidence type="ECO:0000256" key="1">
    <source>
        <dbReference type="ARBA" id="ARBA00004251"/>
    </source>
</evidence>
<dbReference type="EMBL" id="QHKM01000012">
    <property type="protein sequence ID" value="RAK62665.1"/>
    <property type="molecule type" value="Genomic_DNA"/>
</dbReference>
<evidence type="ECO:0000256" key="3">
    <source>
        <dbReference type="ARBA" id="ARBA00022475"/>
    </source>
</evidence>
<evidence type="ECO:0000256" key="15">
    <source>
        <dbReference type="ARBA" id="ARBA00023180"/>
    </source>
</evidence>
<keyword evidence="8" id="KW-0418">Kinase</keyword>
<keyword evidence="5" id="KW-0812">Transmembrane</keyword>
<evidence type="ECO:0000256" key="7">
    <source>
        <dbReference type="ARBA" id="ARBA00022741"/>
    </source>
</evidence>
<accession>A0A328B7P4</accession>
<evidence type="ECO:0000259" key="18">
    <source>
        <dbReference type="Pfam" id="PF12810"/>
    </source>
</evidence>
<keyword evidence="7" id="KW-0547">Nucleotide-binding</keyword>
<evidence type="ECO:0000256" key="10">
    <source>
        <dbReference type="ARBA" id="ARBA00022989"/>
    </source>
</evidence>
<dbReference type="GO" id="GO:0005886">
    <property type="term" value="C:plasma membrane"/>
    <property type="evidence" value="ECO:0007669"/>
    <property type="project" value="UniProtKB-SubCell"/>
</dbReference>
<dbReference type="EC" id="2.7.10.1" evidence="2"/>
<comment type="subcellular location">
    <subcellularLocation>
        <location evidence="1">Cell membrane</location>
        <topology evidence="1">Single-pass type I membrane protein</topology>
    </subcellularLocation>
</comment>
<feature type="signal peptide" evidence="17">
    <location>
        <begin position="1"/>
        <end position="26"/>
    </location>
</feature>
<evidence type="ECO:0000256" key="17">
    <source>
        <dbReference type="SAM" id="SignalP"/>
    </source>
</evidence>
<name>A0A328B7P4_9BACT</name>
<keyword evidence="15" id="KW-0325">Glycoprotein</keyword>
<feature type="region of interest" description="Disordered" evidence="16">
    <location>
        <begin position="246"/>
        <end position="279"/>
    </location>
</feature>
<evidence type="ECO:0000313" key="20">
    <source>
        <dbReference type="Proteomes" id="UP000248553"/>
    </source>
</evidence>
<organism evidence="19 20">
    <name type="scientific">Hymenobacter edaphi</name>
    <dbReference type="NCBI Taxonomy" id="2211146"/>
    <lineage>
        <taxon>Bacteria</taxon>
        <taxon>Pseudomonadati</taxon>
        <taxon>Bacteroidota</taxon>
        <taxon>Cytophagia</taxon>
        <taxon>Cytophagales</taxon>
        <taxon>Hymenobacteraceae</taxon>
        <taxon>Hymenobacter</taxon>
    </lineage>
</organism>
<sequence>MMQRYVVRAGAALIGGWLLAAPAAQAQTGGVGIGTSTVEPSAALEVKSASKGLLPPRMDEAARNLIGNPAPGLTIFNTTSGVLNVWNGTSWQAYLAESIPAGLYPPNTYAPVAFAYTGAPQTYTVPAGVTQLRVDMAGAGGIVNGPFYRGGNGGRLQAQLTVTPGEVLTIYVGGMATGYDSGSAGYNGAANGGGGATDIRRGGGALAGRVLVAGGGGGGGQNSAGGCGGGTQACSGASSGSGIGGSAGGGAGGGQTGPAAGGSSSINQPGQPGGLGVGGAGNTGGGGGGGGYYGGGGGGYDGIAGAGGGGGSSFALAGSTTAVVHSPGTQVGNGYVRLGPLLPAPVLDGSNIVNLRGLGDHTATQNLDLATYQLVGNGGSQGLRISSTGNVGIGSSAPTARLEVDGFTRLGANAPAIKTLELAGTLPGGQGQAFVAHGLDENKILSVTAIATAGANYIPPGYTLNSGVLYGVYINNDNVVLQTGNSISSGTAYGKPVRILIIYRD</sequence>
<evidence type="ECO:0000256" key="12">
    <source>
        <dbReference type="ARBA" id="ARBA00023137"/>
    </source>
</evidence>
<keyword evidence="10" id="KW-1133">Transmembrane helix</keyword>
<keyword evidence="14" id="KW-0675">Receptor</keyword>
<feature type="compositionally biased region" description="Gly residues" evidence="16">
    <location>
        <begin position="246"/>
        <end position="260"/>
    </location>
</feature>
<feature type="chain" id="PRO_5016457319" description="receptor protein-tyrosine kinase" evidence="17">
    <location>
        <begin position="27"/>
        <end position="505"/>
    </location>
</feature>
<evidence type="ECO:0000256" key="14">
    <source>
        <dbReference type="ARBA" id="ARBA00023170"/>
    </source>
</evidence>